<dbReference type="GO" id="GO:0007189">
    <property type="term" value="P:adenylate cyclase-activating G protein-coupled receptor signaling pathway"/>
    <property type="evidence" value="ECO:0007669"/>
    <property type="project" value="TreeGrafter"/>
</dbReference>
<dbReference type="PROSITE" id="PS50221">
    <property type="entry name" value="GAIN_B"/>
    <property type="match status" value="1"/>
</dbReference>
<dbReference type="GO" id="GO:0004930">
    <property type="term" value="F:G protein-coupled receptor activity"/>
    <property type="evidence" value="ECO:0007669"/>
    <property type="project" value="TreeGrafter"/>
</dbReference>
<comment type="subcellular location">
    <subcellularLocation>
        <location evidence="1">Membrane</location>
    </subcellularLocation>
</comment>
<keyword evidence="2 7" id="KW-0812">Transmembrane</keyword>
<protein>
    <recommendedName>
        <fullName evidence="8">GAIN-B domain-containing protein</fullName>
    </recommendedName>
</protein>
<evidence type="ECO:0000313" key="9">
    <source>
        <dbReference type="EMBL" id="CAL1585547.1"/>
    </source>
</evidence>
<feature type="transmembrane region" description="Helical" evidence="7">
    <location>
        <begin position="156"/>
        <end position="177"/>
    </location>
</feature>
<evidence type="ECO:0000256" key="2">
    <source>
        <dbReference type="ARBA" id="ARBA00022692"/>
    </source>
</evidence>
<dbReference type="Proteomes" id="UP001497482">
    <property type="component" value="Chromosome 17"/>
</dbReference>
<evidence type="ECO:0000256" key="6">
    <source>
        <dbReference type="SAM" id="MobiDB-lite"/>
    </source>
</evidence>
<evidence type="ECO:0000256" key="7">
    <source>
        <dbReference type="SAM" id="Phobius"/>
    </source>
</evidence>
<accession>A0AAV2KBI7</accession>
<gene>
    <name evidence="9" type="ORF">KC01_LOCUS15765</name>
</gene>
<dbReference type="AlphaFoldDB" id="A0AAV2KBI7"/>
<evidence type="ECO:0000256" key="4">
    <source>
        <dbReference type="ARBA" id="ARBA00023136"/>
    </source>
</evidence>
<organism evidence="9 10">
    <name type="scientific">Knipowitschia caucasica</name>
    <name type="common">Caucasian dwarf goby</name>
    <name type="synonym">Pomatoschistus caucasicus</name>
    <dbReference type="NCBI Taxonomy" id="637954"/>
    <lineage>
        <taxon>Eukaryota</taxon>
        <taxon>Metazoa</taxon>
        <taxon>Chordata</taxon>
        <taxon>Craniata</taxon>
        <taxon>Vertebrata</taxon>
        <taxon>Euteleostomi</taxon>
        <taxon>Actinopterygii</taxon>
        <taxon>Neopterygii</taxon>
        <taxon>Teleostei</taxon>
        <taxon>Neoteleostei</taxon>
        <taxon>Acanthomorphata</taxon>
        <taxon>Gobiaria</taxon>
        <taxon>Gobiiformes</taxon>
        <taxon>Gobioidei</taxon>
        <taxon>Gobiidae</taxon>
        <taxon>Gobiinae</taxon>
        <taxon>Knipowitschia</taxon>
    </lineage>
</organism>
<evidence type="ECO:0000259" key="8">
    <source>
        <dbReference type="PROSITE" id="PS50221"/>
    </source>
</evidence>
<dbReference type="InterPro" id="IPR057244">
    <property type="entry name" value="GAIN_B"/>
</dbReference>
<dbReference type="PANTHER" id="PTHR12011">
    <property type="entry name" value="ADHESION G-PROTEIN COUPLED RECEPTOR"/>
    <property type="match status" value="1"/>
</dbReference>
<dbReference type="PANTHER" id="PTHR12011:SF474">
    <property type="entry name" value="ADHESION G PROTEIN-COUPLED RECEPTOR G11-RELATED"/>
    <property type="match status" value="1"/>
</dbReference>
<keyword evidence="4 7" id="KW-0472">Membrane</keyword>
<keyword evidence="5" id="KW-1015">Disulfide bond</keyword>
<name>A0AAV2KBI7_KNICA</name>
<feature type="domain" description="GAIN-B" evidence="8">
    <location>
        <begin position="1"/>
        <end position="144"/>
    </location>
</feature>
<evidence type="ECO:0000256" key="5">
    <source>
        <dbReference type="ARBA" id="ARBA00023157"/>
    </source>
</evidence>
<evidence type="ECO:0000313" key="10">
    <source>
        <dbReference type="Proteomes" id="UP001497482"/>
    </source>
</evidence>
<dbReference type="Gene3D" id="2.60.220.50">
    <property type="match status" value="1"/>
</dbReference>
<proteinExistence type="predicted"/>
<dbReference type="SMART" id="SM00303">
    <property type="entry name" value="GPS"/>
    <property type="match status" value="1"/>
</dbReference>
<feature type="region of interest" description="Disordered" evidence="6">
    <location>
        <begin position="1"/>
        <end position="30"/>
    </location>
</feature>
<keyword evidence="10" id="KW-1185">Reference proteome</keyword>
<keyword evidence="3 7" id="KW-1133">Transmembrane helix</keyword>
<dbReference type="InterPro" id="IPR000203">
    <property type="entry name" value="GPS"/>
</dbReference>
<evidence type="ECO:0000256" key="3">
    <source>
        <dbReference type="ARBA" id="ARBA00022989"/>
    </source>
</evidence>
<reference evidence="9 10" key="1">
    <citation type="submission" date="2024-04" db="EMBL/GenBank/DDBJ databases">
        <authorList>
            <person name="Waldvogel A.-M."/>
            <person name="Schoenle A."/>
        </authorList>
    </citation>
    <scope>NUCLEOTIDE SEQUENCE [LARGE SCALE GENOMIC DNA]</scope>
</reference>
<dbReference type="GO" id="GO:0005886">
    <property type="term" value="C:plasma membrane"/>
    <property type="evidence" value="ECO:0007669"/>
    <property type="project" value="TreeGrafter"/>
</dbReference>
<dbReference type="Pfam" id="PF01825">
    <property type="entry name" value="GPS"/>
    <property type="match status" value="1"/>
</dbReference>
<evidence type="ECO:0000256" key="1">
    <source>
        <dbReference type="ARBA" id="ARBA00004370"/>
    </source>
</evidence>
<dbReference type="EMBL" id="OZ035839">
    <property type="protein sequence ID" value="CAL1585547.1"/>
    <property type="molecule type" value="Genomic_DNA"/>
</dbReference>
<dbReference type="InterPro" id="IPR046338">
    <property type="entry name" value="GAIN_dom_sf"/>
</dbReference>
<sequence>MEPARGTGETQTEAWRSGPAQLHPQRAAPGGAPSAIILSFQEDVGAALSPSALITDEYNSSVLGDEVLAIEMGTVIQNLTDTINVNFWNSKYDGVPSCHSWNGTGGRPQWTSYGCETIQSGINVTCKCSHMTFFAVLLTPLNETISSSDLNTLTTLTRIGCGISMFFLAIVVFLHFVMRSYE</sequence>